<dbReference type="PROSITE" id="PS50893">
    <property type="entry name" value="ABC_TRANSPORTER_2"/>
    <property type="match status" value="2"/>
</dbReference>
<feature type="transmembrane region" description="Helical" evidence="9">
    <location>
        <begin position="959"/>
        <end position="980"/>
    </location>
</feature>
<dbReference type="Pfam" id="PF00664">
    <property type="entry name" value="ABC_membrane"/>
    <property type="match status" value="2"/>
</dbReference>
<gene>
    <name evidence="12" type="primary">pmd1_1</name>
    <name evidence="12" type="ORF">CFIMG_004922RA</name>
</gene>
<evidence type="ECO:0000313" key="13">
    <source>
        <dbReference type="Proteomes" id="UP000222788"/>
    </source>
</evidence>
<dbReference type="GO" id="GO:0015421">
    <property type="term" value="F:ABC-type oligopeptide transporter activity"/>
    <property type="evidence" value="ECO:0007669"/>
    <property type="project" value="TreeGrafter"/>
</dbReference>
<dbReference type="InterPro" id="IPR027417">
    <property type="entry name" value="P-loop_NTPase"/>
</dbReference>
<feature type="domain" description="ABC transmembrane type-1" evidence="11">
    <location>
        <begin position="700"/>
        <end position="985"/>
    </location>
</feature>
<keyword evidence="4" id="KW-0547">Nucleotide-binding</keyword>
<keyword evidence="6 9" id="KW-1133">Transmembrane helix</keyword>
<dbReference type="PANTHER" id="PTHR43394:SF27">
    <property type="entry name" value="ATP-DEPENDENT TRANSLOCASE ABCB1-LIKE"/>
    <property type="match status" value="1"/>
</dbReference>
<dbReference type="InterPro" id="IPR003593">
    <property type="entry name" value="AAA+_ATPase"/>
</dbReference>
<dbReference type="Proteomes" id="UP000222788">
    <property type="component" value="Unassembled WGS sequence"/>
</dbReference>
<dbReference type="PROSITE" id="PS00211">
    <property type="entry name" value="ABC_TRANSPORTER_1"/>
    <property type="match status" value="2"/>
</dbReference>
<feature type="transmembrane region" description="Helical" evidence="9">
    <location>
        <begin position="695"/>
        <end position="718"/>
    </location>
</feature>
<reference evidence="12 13" key="1">
    <citation type="journal article" date="2013" name="Fungal Biol.">
        <title>Analysis of microsatellite markers in the genome of the plant pathogen Ceratocystis fimbriata.</title>
        <authorList>
            <person name="Simpson M.C."/>
            <person name="Wilken P.M."/>
            <person name="Coetzee M.P."/>
            <person name="Wingfield M.J."/>
            <person name="Wingfield B.D."/>
        </authorList>
    </citation>
    <scope>NUCLEOTIDE SEQUENCE [LARGE SCALE GENOMIC DNA]</scope>
    <source>
        <strain evidence="12 13">CBS 114723</strain>
    </source>
</reference>
<feature type="transmembrane region" description="Helical" evidence="9">
    <location>
        <begin position="279"/>
        <end position="299"/>
    </location>
</feature>
<evidence type="ECO:0000313" key="12">
    <source>
        <dbReference type="EMBL" id="PHH51703.1"/>
    </source>
</evidence>
<dbReference type="SUPFAM" id="SSF90123">
    <property type="entry name" value="ABC transporter transmembrane region"/>
    <property type="match status" value="2"/>
</dbReference>
<feature type="compositionally biased region" description="Basic and acidic residues" evidence="8">
    <location>
        <begin position="1"/>
        <end position="11"/>
    </location>
</feature>
<evidence type="ECO:0000256" key="8">
    <source>
        <dbReference type="SAM" id="MobiDB-lite"/>
    </source>
</evidence>
<dbReference type="Pfam" id="PF00005">
    <property type="entry name" value="ABC_tran"/>
    <property type="match status" value="2"/>
</dbReference>
<feature type="transmembrane region" description="Helical" evidence="9">
    <location>
        <begin position="738"/>
        <end position="761"/>
    </location>
</feature>
<dbReference type="SUPFAM" id="SSF52540">
    <property type="entry name" value="P-loop containing nucleoside triphosphate hydrolases"/>
    <property type="match status" value="2"/>
</dbReference>
<protein>
    <submittedName>
        <fullName evidence="12">Leptomycin B resistance protein pmd1</fullName>
    </submittedName>
</protein>
<keyword evidence="7 9" id="KW-0472">Membrane</keyword>
<feature type="domain" description="ABC transporter" evidence="10">
    <location>
        <begin position="380"/>
        <end position="624"/>
    </location>
</feature>
<feature type="transmembrane region" description="Helical" evidence="9">
    <location>
        <begin position="815"/>
        <end position="837"/>
    </location>
</feature>
<dbReference type="InterPro" id="IPR003439">
    <property type="entry name" value="ABC_transporter-like_ATP-bd"/>
</dbReference>
<reference evidence="12 13" key="2">
    <citation type="journal article" date="2013" name="IMA Fungus">
        <title>IMA Genome-F 1: Ceratocystis fimbriata: Draft nuclear genome sequence for the plant pathogen, Ceratocystis fimbriata.</title>
        <authorList>
            <person name="Wilken P.M."/>
            <person name="Steenkamp E.T."/>
            <person name="Wingfield M.J."/>
            <person name="de Beer Z.W."/>
            <person name="Wingfield B.D."/>
        </authorList>
    </citation>
    <scope>NUCLEOTIDE SEQUENCE [LARGE SCALE GENOMIC DNA]</scope>
    <source>
        <strain evidence="12 13">CBS 114723</strain>
    </source>
</reference>
<dbReference type="GO" id="GO:0005524">
    <property type="term" value="F:ATP binding"/>
    <property type="evidence" value="ECO:0007669"/>
    <property type="project" value="UniProtKB-KW"/>
</dbReference>
<dbReference type="PANTHER" id="PTHR43394">
    <property type="entry name" value="ATP-DEPENDENT PERMEASE MDL1, MITOCHONDRIAL"/>
    <property type="match status" value="1"/>
</dbReference>
<feature type="transmembrane region" description="Helical" evidence="9">
    <location>
        <begin position="843"/>
        <end position="863"/>
    </location>
</feature>
<keyword evidence="13" id="KW-1185">Reference proteome</keyword>
<feature type="domain" description="ABC transporter" evidence="10">
    <location>
        <begin position="1003"/>
        <end position="1240"/>
    </location>
</feature>
<comment type="similarity">
    <text evidence="2">Belongs to the ABC transporter superfamily. ABCB family. Multidrug resistance exporter (TC 3.A.1.201) subfamily.</text>
</comment>
<dbReference type="InterPro" id="IPR036640">
    <property type="entry name" value="ABC1_TM_sf"/>
</dbReference>
<name>A0A2C5X0Y3_9PEZI</name>
<comment type="caution">
    <text evidence="12">The sequence shown here is derived from an EMBL/GenBank/DDBJ whole genome shotgun (WGS) entry which is preliminary data.</text>
</comment>
<dbReference type="GO" id="GO:0016887">
    <property type="term" value="F:ATP hydrolysis activity"/>
    <property type="evidence" value="ECO:0007669"/>
    <property type="project" value="InterPro"/>
</dbReference>
<organism evidence="12 13">
    <name type="scientific">Ceratocystis fimbriata CBS 114723</name>
    <dbReference type="NCBI Taxonomy" id="1035309"/>
    <lineage>
        <taxon>Eukaryota</taxon>
        <taxon>Fungi</taxon>
        <taxon>Dikarya</taxon>
        <taxon>Ascomycota</taxon>
        <taxon>Pezizomycotina</taxon>
        <taxon>Sordariomycetes</taxon>
        <taxon>Hypocreomycetidae</taxon>
        <taxon>Microascales</taxon>
        <taxon>Ceratocystidaceae</taxon>
        <taxon>Ceratocystis</taxon>
    </lineage>
</organism>
<evidence type="ECO:0000256" key="6">
    <source>
        <dbReference type="ARBA" id="ARBA00022989"/>
    </source>
</evidence>
<evidence type="ECO:0000256" key="9">
    <source>
        <dbReference type="SAM" id="Phobius"/>
    </source>
</evidence>
<dbReference type="CDD" id="cd18578">
    <property type="entry name" value="ABC_6TM_Pgp_ABCB1_D2_like"/>
    <property type="match status" value="1"/>
</dbReference>
<keyword evidence="5" id="KW-0067">ATP-binding</keyword>
<dbReference type="GO" id="GO:0090374">
    <property type="term" value="P:oligopeptide export from mitochondrion"/>
    <property type="evidence" value="ECO:0007669"/>
    <property type="project" value="TreeGrafter"/>
</dbReference>
<dbReference type="EMBL" id="APWK03000087">
    <property type="protein sequence ID" value="PHH51703.1"/>
    <property type="molecule type" value="Genomic_DNA"/>
</dbReference>
<dbReference type="InterPro" id="IPR017871">
    <property type="entry name" value="ABC_transporter-like_CS"/>
</dbReference>
<feature type="domain" description="ABC transmembrane type-1" evidence="11">
    <location>
        <begin position="56"/>
        <end position="345"/>
    </location>
</feature>
<dbReference type="FunFam" id="3.40.50.300:FF:000913">
    <property type="entry name" value="ABC multidrug transporter SitT"/>
    <property type="match status" value="1"/>
</dbReference>
<dbReference type="Gene3D" id="3.40.50.300">
    <property type="entry name" value="P-loop containing nucleotide triphosphate hydrolases"/>
    <property type="match status" value="2"/>
</dbReference>
<dbReference type="SMART" id="SM00382">
    <property type="entry name" value="AAA"/>
    <property type="match status" value="2"/>
</dbReference>
<evidence type="ECO:0000256" key="3">
    <source>
        <dbReference type="ARBA" id="ARBA00022692"/>
    </source>
</evidence>
<feature type="transmembrane region" description="Helical" evidence="9">
    <location>
        <begin position="177"/>
        <end position="196"/>
    </location>
</feature>
<keyword evidence="3 9" id="KW-0812">Transmembrane</keyword>
<dbReference type="CDD" id="cd18577">
    <property type="entry name" value="ABC_6TM_Pgp_ABCB1_D1_like"/>
    <property type="match status" value="1"/>
</dbReference>
<evidence type="ECO:0000259" key="10">
    <source>
        <dbReference type="PROSITE" id="PS50893"/>
    </source>
</evidence>
<sequence length="1247" mass="137147">MGEAVSNEKHTRSLSMTEHCGGTATPKSPKAQEGSLKDLVRVFSYTDPLGWLCNSIAFICMIGSGTMLPLVNLVFGRFVTTFNDFANKTITPSEYRSEVSKFTMYFVYIFIGRCVLVYIWSTLISISAIRTTKALRVDFIRQALRQEISFFDTPGSSIASKVTSNGNYINNGIAEKLGLIIQAVSTLIAAFVVAFVTQWKLTLILVGIVPVNLIITGVCVGIDASYETQMMTVFSHGLAIAEEAFSTIRTVHALWAHPIMVDKLKSILVKTFEIGRKKYLVYSVMYSIEFFLILGAYGLAFWQGIHRYMSGEFDDLGKIVTVIFTVIVAAQSLTQLAPQAMVLSKAIAAANEIFHVIDRKSAIDSLSESGLKPQSINGNIKLENVHFAYPSRPDVPVLKGLTLDIPAKKTTALVGSSGSGKSTIVGLVERWYVGQQGRITLDGVEISDLNTKWLRSNVRLVQQEPTLFSGSIYENVAYGLSSTRSFNSEEEQRSLVQEACKAAFAHDFIMKFPMGYDTVLGEKGATLSGGQKQRLVIARSIISDPSILLLDEATSALDPNAERVVQLALNNVSKGRTMVVIAHRLSTVRDADNIVVMDKGQIVEQGTHQQLMDSQGAYYCLVKAQDLTHGDDMSSKETHSRPEIPAIGVTQTSSAVTARGLVDTNPSTGWGKDMNQYGLLESIIQVVREHDGYHYIYSTSLVVCILAGFTYPALAVLFAKVMEATTLPRDKVLEKTDFYSLMFFVLAIVNFFLWGIVGWLTSMIGQDLLRRYRLEIFENTLQQKMDYFDDPDNQTGTLVSRLSTEPMNMVELMSINVGIVIYNISNVASSSILALIVGWKLGLVLLFGALLPMTLGGLLKMMLEFRLESSNSAKFATSSGLASEAVMAIRTVSSLALESDVIARYEKTLHGITEKSCVEFSWIMGWYSLSQSMTFEAMTLGFWYGGRLVSTGEYSTTRFYIVFLAFMFSGEAAGSVFQFATNMTKAKISANYIFDLRNRLSKIKADDEVRGQTELPKGSADIEFKDIEPGNFIAFVGASGCGKTTMISLLEQFYTPTSGQIVFNGLDITKVNLCNYRSKIAIVQQEPILYQGSIRENVTMGLDPDSWSEDQVILACEQANIYDFISSLPDGLGTSCGRQGFSFSGGQRQRIAIARALIRKPNLLLLDEATSALDTESEKVVKQALDAASEGRTTIAVAHRLSTIKDADVIVLFSKGAIAEMGSHGELLRKRGMYFDMCVAQSLGHDS</sequence>
<feature type="transmembrane region" description="Helical" evidence="9">
    <location>
        <begin position="105"/>
        <end position="126"/>
    </location>
</feature>
<evidence type="ECO:0000256" key="7">
    <source>
        <dbReference type="ARBA" id="ARBA00023136"/>
    </source>
</evidence>
<dbReference type="InterPro" id="IPR011527">
    <property type="entry name" value="ABC1_TM_dom"/>
</dbReference>
<dbReference type="GO" id="GO:0005743">
    <property type="term" value="C:mitochondrial inner membrane"/>
    <property type="evidence" value="ECO:0007669"/>
    <property type="project" value="TreeGrafter"/>
</dbReference>
<dbReference type="FunFam" id="3.40.50.300:FF:000251">
    <property type="entry name" value="ABC transporter B family member 19"/>
    <property type="match status" value="1"/>
</dbReference>
<accession>A0A2C5X0Y3</accession>
<dbReference type="PROSITE" id="PS50929">
    <property type="entry name" value="ABC_TM1F"/>
    <property type="match status" value="2"/>
</dbReference>
<evidence type="ECO:0000259" key="11">
    <source>
        <dbReference type="PROSITE" id="PS50929"/>
    </source>
</evidence>
<dbReference type="Gene3D" id="1.20.1560.10">
    <property type="entry name" value="ABC transporter type 1, transmembrane domain"/>
    <property type="match status" value="1"/>
</dbReference>
<dbReference type="CDD" id="cd03249">
    <property type="entry name" value="ABC_MTABC3_MDL1_MDL2"/>
    <property type="match status" value="1"/>
</dbReference>
<feature type="transmembrane region" description="Helical" evidence="9">
    <location>
        <begin position="202"/>
        <end position="222"/>
    </location>
</feature>
<evidence type="ECO:0000256" key="4">
    <source>
        <dbReference type="ARBA" id="ARBA00022741"/>
    </source>
</evidence>
<dbReference type="InterPro" id="IPR039421">
    <property type="entry name" value="Type_1_exporter"/>
</dbReference>
<evidence type="ECO:0000256" key="1">
    <source>
        <dbReference type="ARBA" id="ARBA00004141"/>
    </source>
</evidence>
<proteinExistence type="inferred from homology"/>
<feature type="region of interest" description="Disordered" evidence="8">
    <location>
        <begin position="1"/>
        <end position="32"/>
    </location>
</feature>
<comment type="subcellular location">
    <subcellularLocation>
        <location evidence="1">Membrane</location>
        <topology evidence="1">Multi-pass membrane protein</topology>
    </subcellularLocation>
</comment>
<dbReference type="OrthoDB" id="6500128at2759"/>
<feature type="transmembrane region" description="Helical" evidence="9">
    <location>
        <begin position="51"/>
        <end position="75"/>
    </location>
</feature>
<dbReference type="AlphaFoldDB" id="A0A2C5X0Y3"/>
<evidence type="ECO:0000256" key="5">
    <source>
        <dbReference type="ARBA" id="ARBA00022840"/>
    </source>
</evidence>
<dbReference type="STRING" id="1035309.A0A2C5X0Y3"/>
<evidence type="ECO:0000256" key="2">
    <source>
        <dbReference type="ARBA" id="ARBA00007577"/>
    </source>
</evidence>